<dbReference type="PANTHER" id="PTHR12563:SF17">
    <property type="entry name" value="DIHYDROXYACETONE PHOSPHATE ACYLTRANSFERASE"/>
    <property type="match status" value="1"/>
</dbReference>
<dbReference type="CDD" id="cd07993">
    <property type="entry name" value="LPLAT_DHAPAT-like"/>
    <property type="match status" value="1"/>
</dbReference>
<accession>A0A7I7YMR3</accession>
<keyword evidence="5" id="KW-0472">Membrane</keyword>
<dbReference type="RefSeq" id="WP_085271273.1">
    <property type="nucleotide sequence ID" value="NZ_AP022614.1"/>
</dbReference>
<dbReference type="SMART" id="SM00563">
    <property type="entry name" value="PlsC"/>
    <property type="match status" value="1"/>
</dbReference>
<reference evidence="7 8" key="1">
    <citation type="journal article" date="2019" name="Emerg. Microbes Infect.">
        <title>Comprehensive subspecies identification of 175 nontuberculous mycobacteria species based on 7547 genomic profiles.</title>
        <authorList>
            <person name="Matsumoto Y."/>
            <person name="Kinjo T."/>
            <person name="Motooka D."/>
            <person name="Nabeya D."/>
            <person name="Jung N."/>
            <person name="Uechi K."/>
            <person name="Horii T."/>
            <person name="Iida T."/>
            <person name="Fujita J."/>
            <person name="Nakamura S."/>
        </authorList>
    </citation>
    <scope>NUCLEOTIDE SEQUENCE [LARGE SCALE GENOMIC DNA]</scope>
    <source>
        <strain evidence="7 8">JCM 14742</strain>
    </source>
</reference>
<dbReference type="InterPro" id="IPR002123">
    <property type="entry name" value="Plipid/glycerol_acylTrfase"/>
</dbReference>
<dbReference type="PIRSF" id="PIRSF000437">
    <property type="entry name" value="GPAT_DHAPAT"/>
    <property type="match status" value="1"/>
</dbReference>
<dbReference type="GO" id="GO:0008654">
    <property type="term" value="P:phospholipid biosynthetic process"/>
    <property type="evidence" value="ECO:0007669"/>
    <property type="project" value="InterPro"/>
</dbReference>
<sequence>MTRSAIDVGPALTGQHSLVLASMASTVEAELVTAWVDRQRAANPGATIDVLEMPPPDAPPEALTALMKQLEGGAASDREGGDDRSVVPVRVFWLPAPNRGRIAQVAGLLPGRDPYHPNERQQRHILRTASHRARVVAGEPAKVSELRQQWRDTTVADNERDFAQFVIRRAILAMERVEYRILGPQYKSPRLVKPEILASARFRAGLRKIPGATVEEAGKMLDELATGWSRVSVDLVGVLGRALSRGFDPEIDYDGYQVAAMRAALEAHPAVLLFSHRSYIDGAVVPVAMQENRLPPVHVFAGINLSFGVMGPLLRRAGVIFIRRNIGNDQLYKFVLREYVGYIVEKRFNLSWSIEGTRSRTGKMLPPKLGLLAYVADAYLDGRSEDILLQPVSISFDQLHETAEYAAYARGGEKTPEGVGWLYNFIRAQGERNYGKIYVRFPEAVSMRQYLGPAHGELAHDPDAKRLALQKMSFEVAWRILRATPVTATGLVCALLLTTRGAALTLQQLHHTLQDSLDYLERKHTPMSTSALRLRSRDGVRAAVDTLSGGHPITRVDGGREPVWLIAPDQQHAAAFYRNSVIHAFLETSIVELALAHARRTDGDRLSAFWEQALRLRDLLKFDFYFADSATFRENIAEEMAWHDDWEAHVAAGGAEIDAMLFAKRPLMADAMLRVFFEAYEIVADVLRDAPADIGQKELTELALGVGRQYVAQTRVRSSESVSTLLFATARQVVADQDLIAPAPDLADRRVAFWRELRGILADLKHVEGIAREQFVAREVQARQGSPDSRNS</sequence>
<keyword evidence="6 7" id="KW-0012">Acyltransferase</keyword>
<evidence type="ECO:0000256" key="4">
    <source>
        <dbReference type="ARBA" id="ARBA00022679"/>
    </source>
</evidence>
<keyword evidence="8" id="KW-1185">Reference proteome</keyword>
<dbReference type="EMBL" id="AP022614">
    <property type="protein sequence ID" value="BBZ43155.1"/>
    <property type="molecule type" value="Genomic_DNA"/>
</dbReference>
<dbReference type="Pfam" id="PF01553">
    <property type="entry name" value="Acyltransferase"/>
    <property type="match status" value="1"/>
</dbReference>
<proteinExistence type="inferred from homology"/>
<dbReference type="NCBIfam" id="NF002886">
    <property type="entry name" value="PRK03355.1"/>
    <property type="match status" value="1"/>
</dbReference>
<dbReference type="Pfam" id="PF19277">
    <property type="entry name" value="GPAT_C"/>
    <property type="match status" value="1"/>
</dbReference>
<dbReference type="OrthoDB" id="335193at2"/>
<dbReference type="InterPro" id="IPR045520">
    <property type="entry name" value="GPAT/DHAPAT_C"/>
</dbReference>
<evidence type="ECO:0000256" key="2">
    <source>
        <dbReference type="ARBA" id="ARBA00007937"/>
    </source>
</evidence>
<dbReference type="PANTHER" id="PTHR12563">
    <property type="entry name" value="GLYCEROL-3-PHOSPHATE ACYLTRANSFERASE"/>
    <property type="match status" value="1"/>
</dbReference>
<dbReference type="InterPro" id="IPR022284">
    <property type="entry name" value="GPAT/DHAPAT"/>
</dbReference>
<keyword evidence="4 7" id="KW-0808">Transferase</keyword>
<evidence type="ECO:0000256" key="6">
    <source>
        <dbReference type="ARBA" id="ARBA00023315"/>
    </source>
</evidence>
<dbReference type="Proteomes" id="UP000467105">
    <property type="component" value="Chromosome"/>
</dbReference>
<organism evidence="7 8">
    <name type="scientific">Mycobacterium parmense</name>
    <dbReference type="NCBI Taxonomy" id="185642"/>
    <lineage>
        <taxon>Bacteria</taxon>
        <taxon>Bacillati</taxon>
        <taxon>Actinomycetota</taxon>
        <taxon>Actinomycetes</taxon>
        <taxon>Mycobacteriales</taxon>
        <taxon>Mycobacteriaceae</taxon>
        <taxon>Mycobacterium</taxon>
        <taxon>Mycobacterium simiae complex</taxon>
    </lineage>
</organism>
<evidence type="ECO:0000313" key="7">
    <source>
        <dbReference type="EMBL" id="BBZ43155.1"/>
    </source>
</evidence>
<dbReference type="GO" id="GO:0004366">
    <property type="term" value="F:glycerol-3-phosphate O-acyltransferase activity"/>
    <property type="evidence" value="ECO:0007669"/>
    <property type="project" value="InterPro"/>
</dbReference>
<evidence type="ECO:0000313" key="8">
    <source>
        <dbReference type="Proteomes" id="UP000467105"/>
    </source>
</evidence>
<dbReference type="SUPFAM" id="SSF69593">
    <property type="entry name" value="Glycerol-3-phosphate (1)-acyltransferase"/>
    <property type="match status" value="1"/>
</dbReference>
<dbReference type="GO" id="GO:0005886">
    <property type="term" value="C:plasma membrane"/>
    <property type="evidence" value="ECO:0007669"/>
    <property type="project" value="UniProtKB-SubCell"/>
</dbReference>
<protein>
    <submittedName>
        <fullName evidence="7">Glycerol-3-phosphate acyltransferase</fullName>
    </submittedName>
</protein>
<dbReference type="InterPro" id="IPR041728">
    <property type="entry name" value="GPAT/DHAPAT_LPLAT"/>
</dbReference>
<gene>
    <name evidence="7" type="primary">plsB</name>
    <name evidence="7" type="ORF">MPRM_04360</name>
</gene>
<comment type="subcellular location">
    <subcellularLocation>
        <location evidence="1">Cell membrane</location>
        <topology evidence="1">Peripheral membrane protein</topology>
        <orientation evidence="1">Cytoplasmic side</orientation>
    </subcellularLocation>
</comment>
<keyword evidence="3" id="KW-1003">Cell membrane</keyword>
<name>A0A7I7YMR3_9MYCO</name>
<evidence type="ECO:0000256" key="1">
    <source>
        <dbReference type="ARBA" id="ARBA00004413"/>
    </source>
</evidence>
<comment type="similarity">
    <text evidence="2">Belongs to the GPAT/DAPAT family.</text>
</comment>
<evidence type="ECO:0000256" key="3">
    <source>
        <dbReference type="ARBA" id="ARBA00022475"/>
    </source>
</evidence>
<dbReference type="AlphaFoldDB" id="A0A7I7YMR3"/>
<dbReference type="InterPro" id="IPR028354">
    <property type="entry name" value="GPAT_PlsB"/>
</dbReference>
<dbReference type="PIRSF" id="PIRSF500064">
    <property type="entry name" value="GPAT"/>
    <property type="match status" value="1"/>
</dbReference>
<evidence type="ECO:0000256" key="5">
    <source>
        <dbReference type="ARBA" id="ARBA00023136"/>
    </source>
</evidence>